<dbReference type="NCBIfam" id="TIGR02136">
    <property type="entry name" value="ptsS_2"/>
    <property type="match status" value="1"/>
</dbReference>
<evidence type="ECO:0000313" key="14">
    <source>
        <dbReference type="Proteomes" id="UP001210809"/>
    </source>
</evidence>
<keyword evidence="5 10" id="KW-0813">Transport</keyword>
<evidence type="ECO:0000256" key="9">
    <source>
        <dbReference type="ARBA" id="ARBA00023288"/>
    </source>
</evidence>
<evidence type="ECO:0000256" key="3">
    <source>
        <dbReference type="ARBA" id="ARBA00008725"/>
    </source>
</evidence>
<evidence type="ECO:0000256" key="8">
    <source>
        <dbReference type="ARBA" id="ARBA00023139"/>
    </source>
</evidence>
<comment type="function">
    <text evidence="1">Part of the ABC transporter complex PstSACB involved in phosphate import.</text>
</comment>
<keyword evidence="8 10" id="KW-0564">Palmitate</keyword>
<comment type="similarity">
    <text evidence="3 10">Belongs to the PstS family.</text>
</comment>
<comment type="caution">
    <text evidence="13">The sequence shown here is derived from an EMBL/GenBank/DDBJ whole genome shotgun (WGS) entry which is preliminary data.</text>
</comment>
<evidence type="ECO:0000259" key="12">
    <source>
        <dbReference type="Pfam" id="PF12849"/>
    </source>
</evidence>
<protein>
    <recommendedName>
        <fullName evidence="10">Phosphate-binding protein</fullName>
    </recommendedName>
</protein>
<sequence length="298" mass="30539">MNKKLISLIAGAAIVAAATGCSETATSSVAGTDSSAAGTSASEASSAEASSAATEELSGTLSMNGSTSMEKVIKAVNGAFMEKNKGVTVNLNLTGSGTGIQEASEGKCDIGNSSRKLKDEEAEKLDATVVGLDGIALVVNPVNKLEDITLEDLAKVYSGEITNWKELGGDDKSIVVIGREDGSGTRDGFESIVMGDKEPKYAQELESTGSVINAVATTDGAIGYASLANVDETVKALKIGGVEATEENIKSGAYEVQRPFICATLKGSDNKLVKAYLDFILSEEGQALVLAQGAVPVK</sequence>
<evidence type="ECO:0000256" key="10">
    <source>
        <dbReference type="RuleBase" id="RU367119"/>
    </source>
</evidence>
<keyword evidence="7" id="KW-0732">Signal</keyword>
<dbReference type="PROSITE" id="PS51257">
    <property type="entry name" value="PROKAR_LIPOPROTEIN"/>
    <property type="match status" value="1"/>
</dbReference>
<organism evidence="13 14">
    <name type="scientific">[Eubacterium] siraeum</name>
    <dbReference type="NCBI Taxonomy" id="39492"/>
    <lineage>
        <taxon>Bacteria</taxon>
        <taxon>Bacillati</taxon>
        <taxon>Bacillota</taxon>
        <taxon>Clostridia</taxon>
        <taxon>Eubacteriales</taxon>
        <taxon>Oscillospiraceae</taxon>
        <taxon>Oscillospiraceae incertae sedis</taxon>
    </lineage>
</organism>
<gene>
    <name evidence="13" type="ORF">PNE09_02835</name>
</gene>
<keyword evidence="9 10" id="KW-0449">Lipoprotein</keyword>
<evidence type="ECO:0000256" key="11">
    <source>
        <dbReference type="SAM" id="MobiDB-lite"/>
    </source>
</evidence>
<dbReference type="CDD" id="cd13653">
    <property type="entry name" value="PBP2_phosphate_like_1"/>
    <property type="match status" value="1"/>
</dbReference>
<dbReference type="InterPro" id="IPR024370">
    <property type="entry name" value="PBP_domain"/>
</dbReference>
<comment type="subunit">
    <text evidence="4 10">The complex is composed of two ATP-binding proteins (PstB), two transmembrane proteins (PstC and PstA) and a solute-binding protein (PstS).</text>
</comment>
<dbReference type="InterPro" id="IPR050811">
    <property type="entry name" value="Phosphate_ABC_transporter"/>
</dbReference>
<comment type="subcellular location">
    <subcellularLocation>
        <location evidence="2 10">Cell membrane</location>
        <topology evidence="2 10">Lipid-anchor</topology>
    </subcellularLocation>
</comment>
<evidence type="ECO:0000256" key="7">
    <source>
        <dbReference type="ARBA" id="ARBA00022729"/>
    </source>
</evidence>
<dbReference type="GO" id="GO:0006817">
    <property type="term" value="P:phosphate ion transport"/>
    <property type="evidence" value="ECO:0007669"/>
    <property type="project" value="UniProtKB-UniRule"/>
</dbReference>
<feature type="region of interest" description="Disordered" evidence="11">
    <location>
        <begin position="26"/>
        <end position="63"/>
    </location>
</feature>
<dbReference type="PANTHER" id="PTHR30570">
    <property type="entry name" value="PERIPLASMIC PHOSPHATE BINDING COMPONENT OF PHOSPHATE ABC TRANSPORTER"/>
    <property type="match status" value="1"/>
</dbReference>
<reference evidence="13" key="1">
    <citation type="submission" date="2023-01" db="EMBL/GenBank/DDBJ databases">
        <title>Human gut microbiome strain richness.</title>
        <authorList>
            <person name="Chen-Liaw A."/>
        </authorList>
    </citation>
    <scope>NUCLEOTIDE SEQUENCE</scope>
    <source>
        <strain evidence="13">1001283st1_G1_1001283B150217_161031</strain>
    </source>
</reference>
<evidence type="ECO:0000256" key="5">
    <source>
        <dbReference type="ARBA" id="ARBA00022448"/>
    </source>
</evidence>
<dbReference type="EMBL" id="JAQLXW010000003">
    <property type="protein sequence ID" value="MDB8002999.1"/>
    <property type="molecule type" value="Genomic_DNA"/>
</dbReference>
<evidence type="ECO:0000256" key="4">
    <source>
        <dbReference type="ARBA" id="ARBA00011529"/>
    </source>
</evidence>
<dbReference type="SUPFAM" id="SSF53850">
    <property type="entry name" value="Periplasmic binding protein-like II"/>
    <property type="match status" value="1"/>
</dbReference>
<keyword evidence="10" id="KW-0472">Membrane</keyword>
<dbReference type="PANTHER" id="PTHR30570:SF1">
    <property type="entry name" value="PHOSPHATE-BINDING PROTEIN PSTS"/>
    <property type="match status" value="1"/>
</dbReference>
<dbReference type="GO" id="GO:0042301">
    <property type="term" value="F:phosphate ion binding"/>
    <property type="evidence" value="ECO:0007669"/>
    <property type="project" value="UniProtKB-UniRule"/>
</dbReference>
<evidence type="ECO:0000256" key="1">
    <source>
        <dbReference type="ARBA" id="ARBA00002841"/>
    </source>
</evidence>
<keyword evidence="10" id="KW-1003">Cell membrane</keyword>
<name>A0AAW6CXN1_9FIRM</name>
<comment type="function">
    <text evidence="10">Involved in the system for phosphate transport across the cytoplasmic membrane.</text>
</comment>
<proteinExistence type="inferred from homology"/>
<evidence type="ECO:0000313" key="13">
    <source>
        <dbReference type="EMBL" id="MDB8002999.1"/>
    </source>
</evidence>
<dbReference type="GO" id="GO:0005886">
    <property type="term" value="C:plasma membrane"/>
    <property type="evidence" value="ECO:0007669"/>
    <property type="project" value="UniProtKB-SubCell"/>
</dbReference>
<accession>A0AAW6CXN1</accession>
<dbReference type="InterPro" id="IPR011862">
    <property type="entry name" value="Phos-bd"/>
</dbReference>
<evidence type="ECO:0000256" key="6">
    <source>
        <dbReference type="ARBA" id="ARBA00022592"/>
    </source>
</evidence>
<dbReference type="AlphaFoldDB" id="A0AAW6CXN1"/>
<feature type="domain" description="PBP" evidence="12">
    <location>
        <begin position="51"/>
        <end position="284"/>
    </location>
</feature>
<dbReference type="Gene3D" id="3.40.190.10">
    <property type="entry name" value="Periplasmic binding protein-like II"/>
    <property type="match status" value="2"/>
</dbReference>
<dbReference type="Proteomes" id="UP001210809">
    <property type="component" value="Unassembled WGS sequence"/>
</dbReference>
<dbReference type="Pfam" id="PF12849">
    <property type="entry name" value="PBP_like_2"/>
    <property type="match status" value="1"/>
</dbReference>
<evidence type="ECO:0000256" key="2">
    <source>
        <dbReference type="ARBA" id="ARBA00004193"/>
    </source>
</evidence>
<feature type="compositionally biased region" description="Low complexity" evidence="11">
    <location>
        <begin position="26"/>
        <end position="60"/>
    </location>
</feature>
<keyword evidence="6 10" id="KW-0592">Phosphate transport</keyword>